<evidence type="ECO:0000313" key="2">
    <source>
        <dbReference type="Proteomes" id="UP000886998"/>
    </source>
</evidence>
<proteinExistence type="predicted"/>
<dbReference type="OrthoDB" id="8064112at2759"/>
<accession>A0A8X6XZP4</accession>
<dbReference type="Proteomes" id="UP000886998">
    <property type="component" value="Unassembled WGS sequence"/>
</dbReference>
<dbReference type="AlphaFoldDB" id="A0A8X6XZP4"/>
<organism evidence="1 2">
    <name type="scientific">Trichonephila inaurata madagascariensis</name>
    <dbReference type="NCBI Taxonomy" id="2747483"/>
    <lineage>
        <taxon>Eukaryota</taxon>
        <taxon>Metazoa</taxon>
        <taxon>Ecdysozoa</taxon>
        <taxon>Arthropoda</taxon>
        <taxon>Chelicerata</taxon>
        <taxon>Arachnida</taxon>
        <taxon>Araneae</taxon>
        <taxon>Araneomorphae</taxon>
        <taxon>Entelegynae</taxon>
        <taxon>Araneoidea</taxon>
        <taxon>Nephilidae</taxon>
        <taxon>Trichonephila</taxon>
        <taxon>Trichonephila inaurata</taxon>
    </lineage>
</organism>
<evidence type="ECO:0000313" key="1">
    <source>
        <dbReference type="EMBL" id="GFY61697.1"/>
    </source>
</evidence>
<sequence length="83" mass="9293">MRGLASKHFSDDLPKSIWLNRLPANIKLVLVASKDGLNSLAAMADWILELIPRINVNYIEISPKVSNNLMLKQKVSHLAEQSL</sequence>
<reference evidence="1" key="1">
    <citation type="submission" date="2020-08" db="EMBL/GenBank/DDBJ databases">
        <title>Multicomponent nature underlies the extraordinary mechanical properties of spider dragline silk.</title>
        <authorList>
            <person name="Kono N."/>
            <person name="Nakamura H."/>
            <person name="Mori M."/>
            <person name="Yoshida Y."/>
            <person name="Ohtoshi R."/>
            <person name="Malay A.D."/>
            <person name="Moran D.A.P."/>
            <person name="Tomita M."/>
            <person name="Numata K."/>
            <person name="Arakawa K."/>
        </authorList>
    </citation>
    <scope>NUCLEOTIDE SEQUENCE</scope>
</reference>
<gene>
    <name evidence="1" type="ORF">TNIN_430131</name>
</gene>
<dbReference type="EMBL" id="BMAV01013803">
    <property type="protein sequence ID" value="GFY61697.1"/>
    <property type="molecule type" value="Genomic_DNA"/>
</dbReference>
<name>A0A8X6XZP4_9ARAC</name>
<keyword evidence="2" id="KW-1185">Reference proteome</keyword>
<comment type="caution">
    <text evidence="1">The sequence shown here is derived from an EMBL/GenBank/DDBJ whole genome shotgun (WGS) entry which is preliminary data.</text>
</comment>
<protein>
    <submittedName>
        <fullName evidence="1">Uncharacterized protein</fullName>
    </submittedName>
</protein>